<dbReference type="AlphaFoldDB" id="A0A386PVZ6"/>
<dbReference type="EMBL" id="CP031933">
    <property type="protein sequence ID" value="AYE38813.1"/>
    <property type="molecule type" value="Genomic_DNA"/>
</dbReference>
<keyword evidence="2" id="KW-1185">Reference proteome</keyword>
<name>A0A386PVZ6_9LACO</name>
<dbReference type="KEGG" id="lzh:D1B17_09265"/>
<dbReference type="Proteomes" id="UP000267208">
    <property type="component" value="Chromosome"/>
</dbReference>
<sequence>MIGINSTKFYLNITGIGSWTSTPDSIISIVNVQNFIIIHESMDVSFEFWPISVKTVCELLSRDISFRCFVNNNAFGMTDTITITIPFIESAFLILN</sequence>
<evidence type="ECO:0000313" key="1">
    <source>
        <dbReference type="EMBL" id="AYE38813.1"/>
    </source>
</evidence>
<accession>A0A386PVZ6</accession>
<evidence type="ECO:0000313" key="2">
    <source>
        <dbReference type="Proteomes" id="UP000267208"/>
    </source>
</evidence>
<organism evidence="1 2">
    <name type="scientific">Companilactobacillus zhachilii</name>
    <dbReference type="NCBI Taxonomy" id="2304606"/>
    <lineage>
        <taxon>Bacteria</taxon>
        <taxon>Bacillati</taxon>
        <taxon>Bacillota</taxon>
        <taxon>Bacilli</taxon>
        <taxon>Lactobacillales</taxon>
        <taxon>Lactobacillaceae</taxon>
        <taxon>Companilactobacillus</taxon>
    </lineage>
</organism>
<gene>
    <name evidence="1" type="ORF">D1B17_09265</name>
</gene>
<proteinExistence type="predicted"/>
<protein>
    <submittedName>
        <fullName evidence="1">Uncharacterized protein</fullName>
    </submittedName>
</protein>
<reference evidence="2" key="1">
    <citation type="submission" date="2018-08" db="EMBL/GenBank/DDBJ databases">
        <title>Genome of Lactobacillus sp. HBUAS52074.</title>
        <authorList>
            <person name="Guo Z."/>
            <person name="Zhang Z.D."/>
        </authorList>
    </citation>
    <scope>NUCLEOTIDE SEQUENCE [LARGE SCALE GENOMIC DNA]</scope>
    <source>
        <strain evidence="2">HBUAS52074</strain>
    </source>
</reference>